<dbReference type="EnsemblMetazoa" id="Aqu2.1.14941_001">
    <property type="protein sequence ID" value="Aqu2.1.14941_001"/>
    <property type="gene ID" value="Aqu2.1.14941"/>
</dbReference>
<organism evidence="1">
    <name type="scientific">Amphimedon queenslandica</name>
    <name type="common">Sponge</name>
    <dbReference type="NCBI Taxonomy" id="400682"/>
    <lineage>
        <taxon>Eukaryota</taxon>
        <taxon>Metazoa</taxon>
        <taxon>Porifera</taxon>
        <taxon>Demospongiae</taxon>
        <taxon>Heteroscleromorpha</taxon>
        <taxon>Haplosclerida</taxon>
        <taxon>Niphatidae</taxon>
        <taxon>Amphimedon</taxon>
    </lineage>
</organism>
<dbReference type="SUPFAM" id="SSF56496">
    <property type="entry name" value="Fibrinogen C-terminal domain-like"/>
    <property type="match status" value="1"/>
</dbReference>
<evidence type="ECO:0008006" key="2">
    <source>
        <dbReference type="Google" id="ProtNLM"/>
    </source>
</evidence>
<name>A0A1X7TJB3_AMPQE</name>
<reference evidence="1" key="1">
    <citation type="submission" date="2017-05" db="UniProtKB">
        <authorList>
            <consortium name="EnsemblMetazoa"/>
        </authorList>
    </citation>
    <scope>IDENTIFICATION</scope>
</reference>
<dbReference type="InParanoid" id="A0A1X7TJB3"/>
<sequence length="307" mass="34003">MNESVKKLIKITNTLSDHVNTSTSIATVVDDIQLVVKELLSLQQDSLPTSCEEVKQRQHNSPSGIYLIKSLNGTIHSMYCNMSYNIEGGWTRVAYLNMSNIMQSCPSVFRLYQSGGVRACGRPVTNDGSCASVQFPSNGIRYSQIRGRVLGYQYRSTDGLRALLMHHYSINSSYVDGVSITRGSSRQHVWTFASGSSDTDMESDDTCPCSSGSLSVQSFIGTHYFCESGNHEASGNAKQILYTSDPLWDGQSCGSNEGQCCLAPGIPWFHRDYGNNTTTDYIELRLCCSQGTDNEDITVHYYDIYIK</sequence>
<dbReference type="InterPro" id="IPR014716">
    <property type="entry name" value="Fibrinogen_a/b/g_C_1"/>
</dbReference>
<dbReference type="InterPro" id="IPR036056">
    <property type="entry name" value="Fibrinogen-like_C"/>
</dbReference>
<dbReference type="NCBIfam" id="NF040941">
    <property type="entry name" value="GGGWT_bact"/>
    <property type="match status" value="1"/>
</dbReference>
<dbReference type="OrthoDB" id="5971203at2759"/>
<protein>
    <recommendedName>
        <fullName evidence="2">Fibrinogen C-terminal domain-containing protein</fullName>
    </recommendedName>
</protein>
<evidence type="ECO:0000313" key="1">
    <source>
        <dbReference type="EnsemblMetazoa" id="Aqu2.1.14941_001"/>
    </source>
</evidence>
<dbReference type="Gene3D" id="3.90.215.10">
    <property type="entry name" value="Gamma Fibrinogen, chain A, domain 1"/>
    <property type="match status" value="1"/>
</dbReference>
<dbReference type="AlphaFoldDB" id="A0A1X7TJB3"/>
<dbReference type="eggNOG" id="ENOG502SG25">
    <property type="taxonomic scope" value="Eukaryota"/>
</dbReference>
<accession>A0A1X7TJB3</accession>
<proteinExistence type="predicted"/>